<dbReference type="Pfam" id="PF00431">
    <property type="entry name" value="CUB"/>
    <property type="match status" value="1"/>
</dbReference>
<proteinExistence type="predicted"/>
<keyword evidence="3" id="KW-0732">Signal</keyword>
<dbReference type="Proteomes" id="UP000215335">
    <property type="component" value="Unassembled WGS sequence"/>
</dbReference>
<evidence type="ECO:0000256" key="1">
    <source>
        <dbReference type="ARBA" id="ARBA00023157"/>
    </source>
</evidence>
<evidence type="ECO:0000256" key="2">
    <source>
        <dbReference type="PROSITE-ProRule" id="PRU00059"/>
    </source>
</evidence>
<accession>A0A232FJZ4</accession>
<dbReference type="InterPro" id="IPR000859">
    <property type="entry name" value="CUB_dom"/>
</dbReference>
<dbReference type="Gene3D" id="2.60.120.290">
    <property type="entry name" value="Spermadhesin, CUB domain"/>
    <property type="match status" value="1"/>
</dbReference>
<feature type="chain" id="PRO_5012421023" description="CUB domain-containing protein" evidence="3">
    <location>
        <begin position="18"/>
        <end position="215"/>
    </location>
</feature>
<comment type="caution">
    <text evidence="2">Lacks conserved residue(s) required for the propagation of feature annotation.</text>
</comment>
<protein>
    <recommendedName>
        <fullName evidence="4">CUB domain-containing protein</fullName>
    </recommendedName>
</protein>
<feature type="signal peptide" evidence="3">
    <location>
        <begin position="1"/>
        <end position="17"/>
    </location>
</feature>
<dbReference type="EMBL" id="NNAY01000099">
    <property type="protein sequence ID" value="OXU30995.1"/>
    <property type="molecule type" value="Genomic_DNA"/>
</dbReference>
<feature type="domain" description="CUB" evidence="4">
    <location>
        <begin position="57"/>
        <end position="183"/>
    </location>
</feature>
<keyword evidence="1" id="KW-1015">Disulfide bond</keyword>
<evidence type="ECO:0000259" key="4">
    <source>
        <dbReference type="PROSITE" id="PS01180"/>
    </source>
</evidence>
<dbReference type="InterPro" id="IPR035914">
    <property type="entry name" value="Sperma_CUB_dom_sf"/>
</dbReference>
<comment type="caution">
    <text evidence="5">The sequence shown here is derived from an EMBL/GenBank/DDBJ whole genome shotgun (WGS) entry which is preliminary data.</text>
</comment>
<dbReference type="SUPFAM" id="SSF49854">
    <property type="entry name" value="Spermadhesin, CUB domain"/>
    <property type="match status" value="1"/>
</dbReference>
<evidence type="ECO:0000313" key="6">
    <source>
        <dbReference type="Proteomes" id="UP000215335"/>
    </source>
</evidence>
<dbReference type="AlphaFoldDB" id="A0A232FJZ4"/>
<evidence type="ECO:0000256" key="3">
    <source>
        <dbReference type="SAM" id="SignalP"/>
    </source>
</evidence>
<reference evidence="5 6" key="1">
    <citation type="journal article" date="2017" name="Curr. Biol.">
        <title>The Evolution of Venom by Co-option of Single-Copy Genes.</title>
        <authorList>
            <person name="Martinson E.O."/>
            <person name="Mrinalini"/>
            <person name="Kelkar Y.D."/>
            <person name="Chang C.H."/>
            <person name="Werren J.H."/>
        </authorList>
    </citation>
    <scope>NUCLEOTIDE SEQUENCE [LARGE SCALE GENOMIC DNA]</scope>
    <source>
        <strain evidence="5 6">Alberta</strain>
        <tissue evidence="5">Whole body</tissue>
    </source>
</reference>
<keyword evidence="6" id="KW-1185">Reference proteome</keyword>
<sequence length="215" mass="25032">MQSKLLILFFCFLFWSSERFMASGYIRRISKPSVYKWNEKIRPRVSDEPIIRQYTDCGGKITKGPGTIEQLFVSRNPMHKVNCTWRIHAPENHHVYVKQMRITRTTLQNADASKFDDAPFIQVFDGKDMTEENRLFRFGDANLNRCLSSEQDLTISLTYNESGRHIDQEAVIKYGFVKSSIALLVPRNNKTIRITGRLFKKCPCQIDKTLSRKSL</sequence>
<evidence type="ECO:0000313" key="5">
    <source>
        <dbReference type="EMBL" id="OXU30995.1"/>
    </source>
</evidence>
<name>A0A232FJZ4_9HYME</name>
<organism evidence="5 6">
    <name type="scientific">Trichomalopsis sarcophagae</name>
    <dbReference type="NCBI Taxonomy" id="543379"/>
    <lineage>
        <taxon>Eukaryota</taxon>
        <taxon>Metazoa</taxon>
        <taxon>Ecdysozoa</taxon>
        <taxon>Arthropoda</taxon>
        <taxon>Hexapoda</taxon>
        <taxon>Insecta</taxon>
        <taxon>Pterygota</taxon>
        <taxon>Neoptera</taxon>
        <taxon>Endopterygota</taxon>
        <taxon>Hymenoptera</taxon>
        <taxon>Apocrita</taxon>
        <taxon>Proctotrupomorpha</taxon>
        <taxon>Chalcidoidea</taxon>
        <taxon>Pteromalidae</taxon>
        <taxon>Pteromalinae</taxon>
        <taxon>Trichomalopsis</taxon>
    </lineage>
</organism>
<dbReference type="PROSITE" id="PS01180">
    <property type="entry name" value="CUB"/>
    <property type="match status" value="1"/>
</dbReference>
<gene>
    <name evidence="5" type="ORF">TSAR_007360</name>
</gene>